<dbReference type="AlphaFoldDB" id="A0A8S9GS89"/>
<evidence type="ECO:0000313" key="1">
    <source>
        <dbReference type="EMBL" id="KAF2546702.1"/>
    </source>
</evidence>
<dbReference type="EMBL" id="QGKY02001925">
    <property type="protein sequence ID" value="KAF2546702.1"/>
    <property type="molecule type" value="Genomic_DNA"/>
</dbReference>
<name>A0A8S9GS89_BRACR</name>
<comment type="caution">
    <text evidence="1">The sequence shown here is derived from an EMBL/GenBank/DDBJ whole genome shotgun (WGS) entry which is preliminary data.</text>
</comment>
<sequence length="109" mass="12105">MKCMSSGSPLMMVKNGNGNMMTRWLHLFSTSTPVVSITYRRQITTMTSKGMTAPPIMAVQYVDGRDGTRPATGYTFSSRLSHVPNNMNHNNDGFSGDGRYFNLMSRGGW</sequence>
<organism evidence="1">
    <name type="scientific">Brassica cretica</name>
    <name type="common">Mustard</name>
    <dbReference type="NCBI Taxonomy" id="69181"/>
    <lineage>
        <taxon>Eukaryota</taxon>
        <taxon>Viridiplantae</taxon>
        <taxon>Streptophyta</taxon>
        <taxon>Embryophyta</taxon>
        <taxon>Tracheophyta</taxon>
        <taxon>Spermatophyta</taxon>
        <taxon>Magnoliopsida</taxon>
        <taxon>eudicotyledons</taxon>
        <taxon>Gunneridae</taxon>
        <taxon>Pentapetalae</taxon>
        <taxon>rosids</taxon>
        <taxon>malvids</taxon>
        <taxon>Brassicales</taxon>
        <taxon>Brassicaceae</taxon>
        <taxon>Brassiceae</taxon>
        <taxon>Brassica</taxon>
    </lineage>
</organism>
<reference evidence="1" key="1">
    <citation type="submission" date="2019-12" db="EMBL/GenBank/DDBJ databases">
        <title>Genome sequencing and annotation of Brassica cretica.</title>
        <authorList>
            <person name="Studholme D.J."/>
            <person name="Sarris P.F."/>
        </authorList>
    </citation>
    <scope>NUCLEOTIDE SEQUENCE</scope>
    <source>
        <strain evidence="1">PFS-102/07</strain>
        <tissue evidence="1">Leaf</tissue>
    </source>
</reference>
<protein>
    <submittedName>
        <fullName evidence="1">Uncharacterized protein</fullName>
    </submittedName>
</protein>
<accession>A0A8S9GS89</accession>
<gene>
    <name evidence="1" type="ORF">F2Q70_00021616</name>
</gene>
<proteinExistence type="predicted"/>